<feature type="region of interest" description="Disordered" evidence="12">
    <location>
        <begin position="391"/>
        <end position="458"/>
    </location>
</feature>
<evidence type="ECO:0000256" key="11">
    <source>
        <dbReference type="PROSITE-ProRule" id="PRU00267"/>
    </source>
</evidence>
<keyword evidence="6" id="KW-0221">Differentiation</keyword>
<keyword evidence="10" id="KW-0469">Meiosis</keyword>
<evidence type="ECO:0000256" key="7">
    <source>
        <dbReference type="ARBA" id="ARBA00023125"/>
    </source>
</evidence>
<evidence type="ECO:0000256" key="3">
    <source>
        <dbReference type="ARBA" id="ARBA00007057"/>
    </source>
</evidence>
<evidence type="ECO:0000256" key="5">
    <source>
        <dbReference type="ARBA" id="ARBA00022490"/>
    </source>
</evidence>
<accession>A0A1B6G106</accession>
<dbReference type="PROSITE" id="PS50118">
    <property type="entry name" value="HMG_BOX_2"/>
    <property type="match status" value="1"/>
</dbReference>
<keyword evidence="5" id="KW-0963">Cytoplasm</keyword>
<comment type="similarity">
    <text evidence="3">Belongs to the maelstrom family.</text>
</comment>
<dbReference type="AlphaFoldDB" id="A0A1B6G106"/>
<dbReference type="PANTHER" id="PTHR21358:SF4">
    <property type="entry name" value="PROTEIN MAELSTROM HOMOLOG"/>
    <property type="match status" value="1"/>
</dbReference>
<dbReference type="Pfam" id="PF13017">
    <property type="entry name" value="Maelstrom"/>
    <property type="match status" value="1"/>
</dbReference>
<dbReference type="GO" id="GO:0030154">
    <property type="term" value="P:cell differentiation"/>
    <property type="evidence" value="ECO:0007669"/>
    <property type="project" value="UniProtKB-KW"/>
</dbReference>
<evidence type="ECO:0000259" key="13">
    <source>
        <dbReference type="PROSITE" id="PS50118"/>
    </source>
</evidence>
<dbReference type="GO" id="GO:0007283">
    <property type="term" value="P:spermatogenesis"/>
    <property type="evidence" value="ECO:0007669"/>
    <property type="project" value="TreeGrafter"/>
</dbReference>
<evidence type="ECO:0000256" key="4">
    <source>
        <dbReference type="ARBA" id="ARBA00022473"/>
    </source>
</evidence>
<dbReference type="GO" id="GO:0005634">
    <property type="term" value="C:nucleus"/>
    <property type="evidence" value="ECO:0007669"/>
    <property type="project" value="UniProtKB-SubCell"/>
</dbReference>
<evidence type="ECO:0000256" key="1">
    <source>
        <dbReference type="ARBA" id="ARBA00004123"/>
    </source>
</evidence>
<dbReference type="GO" id="GO:0060964">
    <property type="term" value="P:regulation of miRNA-mediated gene silencing"/>
    <property type="evidence" value="ECO:0007669"/>
    <property type="project" value="InterPro"/>
</dbReference>
<keyword evidence="9 11" id="KW-0539">Nucleus</keyword>
<dbReference type="InterPro" id="IPR039259">
    <property type="entry name" value="Protein_maelstrom"/>
</dbReference>
<feature type="DNA-binding region" description="HMG box" evidence="11">
    <location>
        <begin position="5"/>
        <end position="75"/>
    </location>
</feature>
<dbReference type="EMBL" id="GECZ01013641">
    <property type="protein sequence ID" value="JAS56128.1"/>
    <property type="molecule type" value="Transcribed_RNA"/>
</dbReference>
<keyword evidence="7 11" id="KW-0238">DNA-binding</keyword>
<dbReference type="PANTHER" id="PTHR21358">
    <property type="entry name" value="PROTEIN MAELSTROM HOMOLOG"/>
    <property type="match status" value="1"/>
</dbReference>
<dbReference type="Gene3D" id="1.10.30.10">
    <property type="entry name" value="High mobility group box domain"/>
    <property type="match status" value="1"/>
</dbReference>
<dbReference type="Pfam" id="PF09011">
    <property type="entry name" value="HMG_box_2"/>
    <property type="match status" value="1"/>
</dbReference>
<dbReference type="GO" id="GO:0045892">
    <property type="term" value="P:negative regulation of DNA-templated transcription"/>
    <property type="evidence" value="ECO:0007669"/>
    <property type="project" value="TreeGrafter"/>
</dbReference>
<dbReference type="SUPFAM" id="SSF47095">
    <property type="entry name" value="HMG-box"/>
    <property type="match status" value="1"/>
</dbReference>
<name>A0A1B6G106_9HEMI</name>
<reference evidence="14" key="1">
    <citation type="submission" date="2015-11" db="EMBL/GenBank/DDBJ databases">
        <title>De novo transcriptome assembly of four potential Pierce s Disease insect vectors from Arizona vineyards.</title>
        <authorList>
            <person name="Tassone E.E."/>
        </authorList>
    </citation>
    <scope>NUCLEOTIDE SEQUENCE</scope>
</reference>
<dbReference type="CDD" id="cd21992">
    <property type="entry name" value="HMG-box_MAEL"/>
    <property type="match status" value="1"/>
</dbReference>
<keyword evidence="8" id="KW-0943">RNA-mediated gene silencing</keyword>
<dbReference type="GO" id="GO:0034587">
    <property type="term" value="P:piRNA processing"/>
    <property type="evidence" value="ECO:0007669"/>
    <property type="project" value="TreeGrafter"/>
</dbReference>
<comment type="subcellular location">
    <subcellularLocation>
        <location evidence="2">Cytoplasm</location>
    </subcellularLocation>
    <subcellularLocation>
        <location evidence="1">Nucleus</location>
    </subcellularLocation>
</comment>
<proteinExistence type="inferred from homology"/>
<evidence type="ECO:0000256" key="2">
    <source>
        <dbReference type="ARBA" id="ARBA00004496"/>
    </source>
</evidence>
<dbReference type="GO" id="GO:0007140">
    <property type="term" value="P:male meiotic nuclear division"/>
    <property type="evidence" value="ECO:0007669"/>
    <property type="project" value="TreeGrafter"/>
</dbReference>
<evidence type="ECO:0000256" key="9">
    <source>
        <dbReference type="ARBA" id="ARBA00023242"/>
    </source>
</evidence>
<dbReference type="SMART" id="SM00398">
    <property type="entry name" value="HMG"/>
    <property type="match status" value="1"/>
</dbReference>
<feature type="domain" description="HMG box" evidence="13">
    <location>
        <begin position="5"/>
        <end position="75"/>
    </location>
</feature>
<protein>
    <recommendedName>
        <fullName evidence="13">HMG box domain-containing protein</fullName>
    </recommendedName>
</protein>
<sequence length="458" mass="52236">MPNKKKTPRNAFYFFMLDYKARCERNGERFPNGLRDVQIEAGPEWNVLPAHEKKKYEDMAKEEKTRLKGDSSNKLTCWHTPYKVVDDVKDTEEKLKNEMNSYIENTVSSLASKKLLAEHKFYLIHVNYFCVSEGECYHPAELAISEFSLGEGITNVYNTIISPGNIPLGYRHDSMQKSEKTHKIPFDDNGGEKNFYNILRAVKRFLEPGRAFNGGTYPPMYTMPDNVSLNTSISAVRSVMKNLLSSDTESYDENVFKIYCLEKLFMELRQACMQLNESGEDNAEAAIPAMSIARTELEKDVFNYIANIACPFHYREEAVEYCSKSYVQRWVYLICDHCCGKLGITIVKGKHIPLNADVNFQKKKIEEKKEAEECKPFTWVDHSKISASASTWVPREQAPLPRPQKQSNLAQMLPPRDEYGFSSEDFPSIPLGRGRGRGTPRGNGRGNSPLSFAAATRK</sequence>
<dbReference type="InterPro" id="IPR036910">
    <property type="entry name" value="HMG_box_dom_sf"/>
</dbReference>
<evidence type="ECO:0000313" key="14">
    <source>
        <dbReference type="EMBL" id="JAS56128.1"/>
    </source>
</evidence>
<evidence type="ECO:0000256" key="12">
    <source>
        <dbReference type="SAM" id="MobiDB-lite"/>
    </source>
</evidence>
<evidence type="ECO:0000256" key="6">
    <source>
        <dbReference type="ARBA" id="ARBA00022782"/>
    </source>
</evidence>
<gene>
    <name evidence="14" type="ORF">g.12665</name>
</gene>
<dbReference type="InterPro" id="IPR009071">
    <property type="entry name" value="HMG_box_dom"/>
</dbReference>
<dbReference type="GO" id="GO:0043565">
    <property type="term" value="F:sequence-specific DNA binding"/>
    <property type="evidence" value="ECO:0007669"/>
    <property type="project" value="TreeGrafter"/>
</dbReference>
<evidence type="ECO:0000256" key="8">
    <source>
        <dbReference type="ARBA" id="ARBA00023158"/>
    </source>
</evidence>
<dbReference type="GO" id="GO:0043186">
    <property type="term" value="C:P granule"/>
    <property type="evidence" value="ECO:0007669"/>
    <property type="project" value="TreeGrafter"/>
</dbReference>
<keyword evidence="4" id="KW-0217">Developmental protein</keyword>
<dbReference type="InterPro" id="IPR024970">
    <property type="entry name" value="Maelstrom"/>
</dbReference>
<organism evidence="14">
    <name type="scientific">Cuerna arida</name>
    <dbReference type="NCBI Taxonomy" id="1464854"/>
    <lineage>
        <taxon>Eukaryota</taxon>
        <taxon>Metazoa</taxon>
        <taxon>Ecdysozoa</taxon>
        <taxon>Arthropoda</taxon>
        <taxon>Hexapoda</taxon>
        <taxon>Insecta</taxon>
        <taxon>Pterygota</taxon>
        <taxon>Neoptera</taxon>
        <taxon>Paraneoptera</taxon>
        <taxon>Hemiptera</taxon>
        <taxon>Auchenorrhyncha</taxon>
        <taxon>Membracoidea</taxon>
        <taxon>Cicadellidae</taxon>
        <taxon>Cicadellinae</taxon>
        <taxon>Proconiini</taxon>
        <taxon>Cuerna</taxon>
    </lineage>
</organism>
<evidence type="ECO:0000256" key="10">
    <source>
        <dbReference type="ARBA" id="ARBA00023254"/>
    </source>
</evidence>